<evidence type="ECO:0000313" key="13">
    <source>
        <dbReference type="EMBL" id="KAF4435125.1"/>
    </source>
</evidence>
<keyword evidence="10" id="KW-0624">Polysaccharide degradation</keyword>
<keyword evidence="4 11" id="KW-0964">Secreted</keyword>
<evidence type="ECO:0000256" key="4">
    <source>
        <dbReference type="ARBA" id="ARBA00022525"/>
    </source>
</evidence>
<keyword evidence="6 11" id="KW-0732">Signal</keyword>
<dbReference type="EC" id="3.2.1.55" evidence="11"/>
<accession>A0A8H4JMS5</accession>
<comment type="caution">
    <text evidence="13">The sequence shown here is derived from an EMBL/GenBank/DDBJ whole genome shotgun (WGS) entry which is preliminary data.</text>
</comment>
<keyword evidence="8" id="KW-0119">Carbohydrate metabolism</keyword>
<keyword evidence="14" id="KW-1185">Reference proteome</keyword>
<dbReference type="OrthoDB" id="3156236at2759"/>
<keyword evidence="5" id="KW-0858">Xylan degradation</keyword>
<name>A0A8H4JMS5_9HYPO</name>
<evidence type="ECO:0000256" key="5">
    <source>
        <dbReference type="ARBA" id="ARBA00022651"/>
    </source>
</evidence>
<dbReference type="GO" id="GO:0046556">
    <property type="term" value="F:alpha-L-arabinofuranosidase activity"/>
    <property type="evidence" value="ECO:0007669"/>
    <property type="project" value="UniProtKB-UniRule"/>
</dbReference>
<comment type="function">
    <text evidence="11">Alpha-L-arabinofuranosidase involved in the hydrolysis of xylan, a major structural heterogeneous polysaccharide found in plant biomass representing the second most abundant polysaccharide in the biosphere, after cellulose.</text>
</comment>
<dbReference type="PANTHER" id="PTHR40631:SF1">
    <property type="entry name" value="ALPHA-L-ARABINOFURANOSIDASE AXHA-2-RELATED"/>
    <property type="match status" value="1"/>
</dbReference>
<evidence type="ECO:0000256" key="3">
    <source>
        <dbReference type="ARBA" id="ARBA00007396"/>
    </source>
</evidence>
<evidence type="ECO:0000256" key="11">
    <source>
        <dbReference type="RuleBase" id="RU368117"/>
    </source>
</evidence>
<dbReference type="SUPFAM" id="SSF75005">
    <property type="entry name" value="Arabinanase/levansucrase/invertase"/>
    <property type="match status" value="1"/>
</dbReference>
<dbReference type="PANTHER" id="PTHR40631">
    <property type="entry name" value="ALPHA-L-ARABINOFURANOSIDASE AXHA-2-RELATED"/>
    <property type="match status" value="1"/>
</dbReference>
<gene>
    <name evidence="13" type="ORF">FACUT_7383</name>
</gene>
<keyword evidence="7 11" id="KW-0378">Hydrolase</keyword>
<organism evidence="13 14">
    <name type="scientific">Fusarium acutatum</name>
    <dbReference type="NCBI Taxonomy" id="78861"/>
    <lineage>
        <taxon>Eukaryota</taxon>
        <taxon>Fungi</taxon>
        <taxon>Dikarya</taxon>
        <taxon>Ascomycota</taxon>
        <taxon>Pezizomycotina</taxon>
        <taxon>Sordariomycetes</taxon>
        <taxon>Hypocreomycetidae</taxon>
        <taxon>Hypocreales</taxon>
        <taxon>Nectriaceae</taxon>
        <taxon>Fusarium</taxon>
        <taxon>Fusarium fujikuroi species complex</taxon>
    </lineage>
</organism>
<evidence type="ECO:0000256" key="9">
    <source>
        <dbReference type="ARBA" id="ARBA00023295"/>
    </source>
</evidence>
<protein>
    <recommendedName>
        <fullName evidence="11">Alpha-L-arabinofuranosidase</fullName>
        <ecNumber evidence="11">3.2.1.55</ecNumber>
    </recommendedName>
</protein>
<evidence type="ECO:0000256" key="1">
    <source>
        <dbReference type="ARBA" id="ARBA00001462"/>
    </source>
</evidence>
<comment type="catalytic activity">
    <reaction evidence="1 11">
        <text>Hydrolysis of terminal non-reducing alpha-L-arabinofuranoside residues in alpha-L-arabinosides.</text>
        <dbReference type="EC" id="3.2.1.55"/>
    </reaction>
</comment>
<evidence type="ECO:0000256" key="7">
    <source>
        <dbReference type="ARBA" id="ARBA00022801"/>
    </source>
</evidence>
<dbReference type="Proteomes" id="UP000536711">
    <property type="component" value="Unassembled WGS sequence"/>
</dbReference>
<evidence type="ECO:0000256" key="10">
    <source>
        <dbReference type="ARBA" id="ARBA00023326"/>
    </source>
</evidence>
<dbReference type="Pfam" id="PF03664">
    <property type="entry name" value="Glyco_hydro_62"/>
    <property type="match status" value="1"/>
</dbReference>
<dbReference type="GO" id="GO:0045493">
    <property type="term" value="P:xylan catabolic process"/>
    <property type="evidence" value="ECO:0007669"/>
    <property type="project" value="UniProtKB-UniRule"/>
</dbReference>
<feature type="signal peptide" evidence="12">
    <location>
        <begin position="1"/>
        <end position="23"/>
    </location>
</feature>
<dbReference type="EMBL" id="JAADJF010000191">
    <property type="protein sequence ID" value="KAF4435125.1"/>
    <property type="molecule type" value="Genomic_DNA"/>
</dbReference>
<evidence type="ECO:0000256" key="8">
    <source>
        <dbReference type="ARBA" id="ARBA00023277"/>
    </source>
</evidence>
<dbReference type="Gene3D" id="2.115.10.20">
    <property type="entry name" value="Glycosyl hydrolase domain, family 43"/>
    <property type="match status" value="1"/>
</dbReference>
<dbReference type="GO" id="GO:0005576">
    <property type="term" value="C:extracellular region"/>
    <property type="evidence" value="ECO:0007669"/>
    <property type="project" value="UniProtKB-SubCell"/>
</dbReference>
<reference evidence="13 14" key="1">
    <citation type="submission" date="2020-01" db="EMBL/GenBank/DDBJ databases">
        <title>Identification and distribution of gene clusters putatively required for synthesis of sphingolipid metabolism inhibitors in phylogenetically diverse species of the filamentous fungus Fusarium.</title>
        <authorList>
            <person name="Kim H.-S."/>
            <person name="Busman M."/>
            <person name="Brown D.W."/>
            <person name="Divon H."/>
            <person name="Uhlig S."/>
            <person name="Proctor R.H."/>
        </authorList>
    </citation>
    <scope>NUCLEOTIDE SEQUENCE [LARGE SCALE GENOMIC DNA]</scope>
    <source>
        <strain evidence="13 14">NRRL 13308</strain>
    </source>
</reference>
<comment type="subcellular location">
    <subcellularLocation>
        <location evidence="2 11">Secreted</location>
    </subcellularLocation>
</comment>
<dbReference type="AlphaFoldDB" id="A0A8H4JMS5"/>
<keyword evidence="9 11" id="KW-0326">Glycosidase</keyword>
<evidence type="ECO:0000313" key="14">
    <source>
        <dbReference type="Proteomes" id="UP000536711"/>
    </source>
</evidence>
<comment type="similarity">
    <text evidence="3 11">Belongs to the glycosyl hydrolase 62 family.</text>
</comment>
<dbReference type="CDD" id="cd08987">
    <property type="entry name" value="GH62"/>
    <property type="match status" value="1"/>
</dbReference>
<dbReference type="InterPro" id="IPR005193">
    <property type="entry name" value="GH62_arabinosidase"/>
</dbReference>
<evidence type="ECO:0000256" key="12">
    <source>
        <dbReference type="SAM" id="SignalP"/>
    </source>
</evidence>
<feature type="chain" id="PRO_5034149344" description="Alpha-L-arabinofuranosidase" evidence="12">
    <location>
        <begin position="24"/>
        <end position="323"/>
    </location>
</feature>
<dbReference type="InterPro" id="IPR023296">
    <property type="entry name" value="Glyco_hydro_beta-prop_sf"/>
</dbReference>
<dbReference type="GO" id="GO:0046373">
    <property type="term" value="P:L-arabinose metabolic process"/>
    <property type="evidence" value="ECO:0007669"/>
    <property type="project" value="UniProtKB-UniRule"/>
</dbReference>
<evidence type="ECO:0000256" key="2">
    <source>
        <dbReference type="ARBA" id="ARBA00004613"/>
    </source>
</evidence>
<evidence type="ECO:0000256" key="6">
    <source>
        <dbReference type="ARBA" id="ARBA00022729"/>
    </source>
</evidence>
<proteinExistence type="inferred from homology"/>
<sequence length="323" mass="35016">MKYDLSLVSTGLLLLAAVGDVAAQCQLPTSYKWTSSGALAQPKNGWKSLKDFTVAPYNGGQLVYATVFGTSWGSMAFSPVSNLNQLGSATQTGMSSTAVAPTLFFFKPKNIWILAHQWGPTKFSYRTSSNPTNPNGWSAAQPLFTGEIANAPFGPIDQTVIGDSKNMYLFFAGDNGRIYRSSMPIGNFPGSFGSSSQIILQDTEDNLFEAVQVYSLQGLNKYLMIVEAKGKNGRFFRSFTANSLDGQWTVNAGTESNPFAGKANSGATWTNDISHGELIRTSNDQTFPVDPCNLQLLYQGRNPSVGGEYNDLPYRPGLLTLKK</sequence>